<proteinExistence type="predicted"/>
<organism evidence="3 4">
    <name type="scientific">Desmophyllum pertusum</name>
    <dbReference type="NCBI Taxonomy" id="174260"/>
    <lineage>
        <taxon>Eukaryota</taxon>
        <taxon>Metazoa</taxon>
        <taxon>Cnidaria</taxon>
        <taxon>Anthozoa</taxon>
        <taxon>Hexacorallia</taxon>
        <taxon>Scleractinia</taxon>
        <taxon>Caryophylliina</taxon>
        <taxon>Caryophylliidae</taxon>
        <taxon>Desmophyllum</taxon>
    </lineage>
</organism>
<dbReference type="Proteomes" id="UP001163046">
    <property type="component" value="Unassembled WGS sequence"/>
</dbReference>
<evidence type="ECO:0000313" key="4">
    <source>
        <dbReference type="Proteomes" id="UP001163046"/>
    </source>
</evidence>
<gene>
    <name evidence="3" type="ORF">OS493_031892</name>
</gene>
<name>A0A9W9Y8C6_9CNID</name>
<feature type="compositionally biased region" description="Low complexity" evidence="1">
    <location>
        <begin position="184"/>
        <end position="194"/>
    </location>
</feature>
<feature type="signal peptide" evidence="2">
    <location>
        <begin position="1"/>
        <end position="19"/>
    </location>
</feature>
<evidence type="ECO:0000256" key="2">
    <source>
        <dbReference type="SAM" id="SignalP"/>
    </source>
</evidence>
<keyword evidence="2" id="KW-0732">Signal</keyword>
<comment type="caution">
    <text evidence="3">The sequence shown here is derived from an EMBL/GenBank/DDBJ whole genome shotgun (WGS) entry which is preliminary data.</text>
</comment>
<feature type="chain" id="PRO_5040831090" evidence="2">
    <location>
        <begin position="20"/>
        <end position="194"/>
    </location>
</feature>
<accession>A0A9W9Y8C6</accession>
<reference evidence="3" key="1">
    <citation type="submission" date="2023-01" db="EMBL/GenBank/DDBJ databases">
        <title>Genome assembly of the deep-sea coral Lophelia pertusa.</title>
        <authorList>
            <person name="Herrera S."/>
            <person name="Cordes E."/>
        </authorList>
    </citation>
    <scope>NUCLEOTIDE SEQUENCE</scope>
    <source>
        <strain evidence="3">USNM1676648</strain>
        <tissue evidence="3">Polyp</tissue>
    </source>
</reference>
<sequence>MKSYLVVCLLAGAIMAARGYSMGDTYSYSDAEALGALARMEDPADPVPALPSGGGPSPPKPDCDCDGVCGELRDDQLPKDVQDEHKYLSYENYPVLCRDVAAILMPPEGQNRRKYVCKQTFDCCRHCNAVFYRCLANNKGADDFGVCMRGAYKCTCMCIDRRSFNELPYKPVTTAPPPPPQPGPAESLPGGSPP</sequence>
<protein>
    <submittedName>
        <fullName evidence="3">Uncharacterized protein</fullName>
    </submittedName>
</protein>
<feature type="region of interest" description="Disordered" evidence="1">
    <location>
        <begin position="169"/>
        <end position="194"/>
    </location>
</feature>
<dbReference type="OrthoDB" id="5987488at2759"/>
<dbReference type="EMBL" id="MU827815">
    <property type="protein sequence ID" value="KAJ7323417.1"/>
    <property type="molecule type" value="Genomic_DNA"/>
</dbReference>
<evidence type="ECO:0000256" key="1">
    <source>
        <dbReference type="SAM" id="MobiDB-lite"/>
    </source>
</evidence>
<feature type="compositionally biased region" description="Pro residues" evidence="1">
    <location>
        <begin position="174"/>
        <end position="183"/>
    </location>
</feature>
<evidence type="ECO:0000313" key="3">
    <source>
        <dbReference type="EMBL" id="KAJ7323417.1"/>
    </source>
</evidence>
<keyword evidence="4" id="KW-1185">Reference proteome</keyword>
<dbReference type="AlphaFoldDB" id="A0A9W9Y8C6"/>